<reference evidence="1" key="1">
    <citation type="journal article" date="2020" name="Stud. Mycol.">
        <title>101 Dothideomycetes genomes: a test case for predicting lifestyles and emergence of pathogens.</title>
        <authorList>
            <person name="Haridas S."/>
            <person name="Albert R."/>
            <person name="Binder M."/>
            <person name="Bloem J."/>
            <person name="Labutti K."/>
            <person name="Salamov A."/>
            <person name="Andreopoulos B."/>
            <person name="Baker S."/>
            <person name="Barry K."/>
            <person name="Bills G."/>
            <person name="Bluhm B."/>
            <person name="Cannon C."/>
            <person name="Castanera R."/>
            <person name="Culley D."/>
            <person name="Daum C."/>
            <person name="Ezra D."/>
            <person name="Gonzalez J."/>
            <person name="Henrissat B."/>
            <person name="Kuo A."/>
            <person name="Liang C."/>
            <person name="Lipzen A."/>
            <person name="Lutzoni F."/>
            <person name="Magnuson J."/>
            <person name="Mondo S."/>
            <person name="Nolan M."/>
            <person name="Ohm R."/>
            <person name="Pangilinan J."/>
            <person name="Park H.-J."/>
            <person name="Ramirez L."/>
            <person name="Alfaro M."/>
            <person name="Sun H."/>
            <person name="Tritt A."/>
            <person name="Yoshinaga Y."/>
            <person name="Zwiers L.-H."/>
            <person name="Turgeon B."/>
            <person name="Goodwin S."/>
            <person name="Spatafora J."/>
            <person name="Crous P."/>
            <person name="Grigoriev I."/>
        </authorList>
    </citation>
    <scope>NUCLEOTIDE SEQUENCE</scope>
    <source>
        <strain evidence="1">CBS 122681</strain>
    </source>
</reference>
<dbReference type="AlphaFoldDB" id="A0A6A6T3M1"/>
<evidence type="ECO:0000313" key="1">
    <source>
        <dbReference type="EMBL" id="KAF2653751.1"/>
    </source>
</evidence>
<evidence type="ECO:0000313" key="2">
    <source>
        <dbReference type="Proteomes" id="UP000799324"/>
    </source>
</evidence>
<dbReference type="EMBL" id="MU004375">
    <property type="protein sequence ID" value="KAF2653751.1"/>
    <property type="molecule type" value="Genomic_DNA"/>
</dbReference>
<name>A0A6A6T3M1_9PLEO</name>
<dbReference type="Proteomes" id="UP000799324">
    <property type="component" value="Unassembled WGS sequence"/>
</dbReference>
<proteinExistence type="predicted"/>
<protein>
    <submittedName>
        <fullName evidence="1">Uncharacterized protein</fullName>
    </submittedName>
</protein>
<keyword evidence="2" id="KW-1185">Reference proteome</keyword>
<gene>
    <name evidence="1" type="ORF">K491DRAFT_501652</name>
</gene>
<sequence length="157" mass="17833">MCSALNSRSPCRIVVLSYIYPSICHHSPPLHIYASFDGKDLNQDLKRDMCLVLLDSKQWSMTFYESAEREDDIDPFLVKRAVCLNIWIEMDVAMMMTTTCSAMSSDTPSSLSWPSIIYINPLTPSNRISFFHTRPARLGRASKTSGQHFPCARRPGH</sequence>
<organism evidence="1 2">
    <name type="scientific">Lophiostoma macrostomum CBS 122681</name>
    <dbReference type="NCBI Taxonomy" id="1314788"/>
    <lineage>
        <taxon>Eukaryota</taxon>
        <taxon>Fungi</taxon>
        <taxon>Dikarya</taxon>
        <taxon>Ascomycota</taxon>
        <taxon>Pezizomycotina</taxon>
        <taxon>Dothideomycetes</taxon>
        <taxon>Pleosporomycetidae</taxon>
        <taxon>Pleosporales</taxon>
        <taxon>Lophiostomataceae</taxon>
        <taxon>Lophiostoma</taxon>
    </lineage>
</organism>
<accession>A0A6A6T3M1</accession>